<dbReference type="InterPro" id="IPR029058">
    <property type="entry name" value="AB_hydrolase_fold"/>
</dbReference>
<evidence type="ECO:0000313" key="3">
    <source>
        <dbReference type="EMBL" id="RWA14442.1"/>
    </source>
</evidence>
<dbReference type="GO" id="GO:0016787">
    <property type="term" value="F:hydrolase activity"/>
    <property type="evidence" value="ECO:0007669"/>
    <property type="project" value="InterPro"/>
</dbReference>
<evidence type="ECO:0000313" key="4">
    <source>
        <dbReference type="Proteomes" id="UP000286045"/>
    </source>
</evidence>
<comment type="caution">
    <text evidence="3">The sequence shown here is derived from an EMBL/GenBank/DDBJ whole genome shotgun (WGS) entry which is preliminary data.</text>
</comment>
<dbReference type="STRING" id="363999.A0A439DJ72"/>
<dbReference type="PANTHER" id="PTHR17630:SF44">
    <property type="entry name" value="PROTEIN AIM2"/>
    <property type="match status" value="1"/>
</dbReference>
<dbReference type="Pfam" id="PF01738">
    <property type="entry name" value="DLH"/>
    <property type="match status" value="1"/>
</dbReference>
<reference evidence="3 4" key="1">
    <citation type="submission" date="2018-12" db="EMBL/GenBank/DDBJ databases">
        <title>Draft genome sequence of Xylaria grammica IHI A82.</title>
        <authorList>
            <person name="Buettner E."/>
            <person name="Kellner H."/>
        </authorList>
    </citation>
    <scope>NUCLEOTIDE SEQUENCE [LARGE SCALE GENOMIC DNA]</scope>
    <source>
        <strain evidence="3 4">IHI A82</strain>
    </source>
</reference>
<accession>A0A439DJ72</accession>
<evidence type="ECO:0000256" key="1">
    <source>
        <dbReference type="SAM" id="SignalP"/>
    </source>
</evidence>
<proteinExistence type="predicted"/>
<dbReference type="Gene3D" id="3.40.50.1820">
    <property type="entry name" value="alpha/beta hydrolase"/>
    <property type="match status" value="1"/>
</dbReference>
<dbReference type="Proteomes" id="UP000286045">
    <property type="component" value="Unassembled WGS sequence"/>
</dbReference>
<name>A0A439DJ72_9PEZI</name>
<dbReference type="AlphaFoldDB" id="A0A439DJ72"/>
<feature type="chain" id="PRO_5019074130" description="Dienelactone hydrolase domain-containing protein" evidence="1">
    <location>
        <begin position="22"/>
        <end position="263"/>
    </location>
</feature>
<dbReference type="SUPFAM" id="SSF53474">
    <property type="entry name" value="alpha/beta-Hydrolases"/>
    <property type="match status" value="1"/>
</dbReference>
<gene>
    <name evidence="3" type="ORF">EKO27_g695</name>
</gene>
<sequence length="263" mass="28186">MLGYQLLPALWSIGFSLAAAASQQDCPVADVSAIAHTGDSVGEEVVHNNVTLYVTGEPSDKAVLYLTDIYGIQLLENRLLADSFGRAGYFVVAPDLFNGTPSTLDLNEMSPTQLKSFLAAVTPEETDALIAVGVDYLRNVKNITKIATTGYCFGGRFAFRWLSAGTGINVGFAAHPSNLQNTEITAVKGAVGVAAADGDSLMPPARRAEIEALLLNTTQPYTLSLYGSVSHGFGVRANVSDPRQKFGKEQAFFQAVRWFDAWL</sequence>
<dbReference type="EMBL" id="RYZI01000008">
    <property type="protein sequence ID" value="RWA14442.1"/>
    <property type="molecule type" value="Genomic_DNA"/>
</dbReference>
<keyword evidence="4" id="KW-1185">Reference proteome</keyword>
<feature type="signal peptide" evidence="1">
    <location>
        <begin position="1"/>
        <end position="21"/>
    </location>
</feature>
<dbReference type="PANTHER" id="PTHR17630">
    <property type="entry name" value="DIENELACTONE HYDROLASE"/>
    <property type="match status" value="1"/>
</dbReference>
<organism evidence="3 4">
    <name type="scientific">Xylaria grammica</name>
    <dbReference type="NCBI Taxonomy" id="363999"/>
    <lineage>
        <taxon>Eukaryota</taxon>
        <taxon>Fungi</taxon>
        <taxon>Dikarya</taxon>
        <taxon>Ascomycota</taxon>
        <taxon>Pezizomycotina</taxon>
        <taxon>Sordariomycetes</taxon>
        <taxon>Xylariomycetidae</taxon>
        <taxon>Xylariales</taxon>
        <taxon>Xylariaceae</taxon>
        <taxon>Xylaria</taxon>
    </lineage>
</organism>
<keyword evidence="1" id="KW-0732">Signal</keyword>
<protein>
    <recommendedName>
        <fullName evidence="2">Dienelactone hydrolase domain-containing protein</fullName>
    </recommendedName>
</protein>
<feature type="domain" description="Dienelactone hydrolase" evidence="2">
    <location>
        <begin position="58"/>
        <end position="261"/>
    </location>
</feature>
<dbReference type="InterPro" id="IPR002925">
    <property type="entry name" value="Dienelactn_hydro"/>
</dbReference>
<evidence type="ECO:0000259" key="2">
    <source>
        <dbReference type="Pfam" id="PF01738"/>
    </source>
</evidence>